<feature type="signal peptide" evidence="6">
    <location>
        <begin position="1"/>
        <end position="17"/>
    </location>
</feature>
<feature type="chain" id="PRO_5039249052" evidence="6">
    <location>
        <begin position="18"/>
        <end position="507"/>
    </location>
</feature>
<gene>
    <name evidence="8" type="ORF">H9982_05910</name>
</gene>
<evidence type="ECO:0000313" key="8">
    <source>
        <dbReference type="EMBL" id="HIX45737.1"/>
    </source>
</evidence>
<evidence type="ECO:0000259" key="7">
    <source>
        <dbReference type="Pfam" id="PF07980"/>
    </source>
</evidence>
<dbReference type="EMBL" id="DXFB01000153">
    <property type="protein sequence ID" value="HIX45737.1"/>
    <property type="molecule type" value="Genomic_DNA"/>
</dbReference>
<comment type="subcellular location">
    <subcellularLocation>
        <location evidence="1">Cell outer membrane</location>
    </subcellularLocation>
</comment>
<evidence type="ECO:0000256" key="2">
    <source>
        <dbReference type="ARBA" id="ARBA00006275"/>
    </source>
</evidence>
<dbReference type="Gene3D" id="1.25.40.390">
    <property type="match status" value="1"/>
</dbReference>
<evidence type="ECO:0000313" key="9">
    <source>
        <dbReference type="Proteomes" id="UP000824246"/>
    </source>
</evidence>
<evidence type="ECO:0000256" key="1">
    <source>
        <dbReference type="ARBA" id="ARBA00004442"/>
    </source>
</evidence>
<dbReference type="GO" id="GO:0009279">
    <property type="term" value="C:cell outer membrane"/>
    <property type="evidence" value="ECO:0007669"/>
    <property type="project" value="UniProtKB-SubCell"/>
</dbReference>
<dbReference type="InterPro" id="IPR011990">
    <property type="entry name" value="TPR-like_helical_dom_sf"/>
</dbReference>
<evidence type="ECO:0000256" key="3">
    <source>
        <dbReference type="ARBA" id="ARBA00022729"/>
    </source>
</evidence>
<reference evidence="8" key="2">
    <citation type="submission" date="2021-04" db="EMBL/GenBank/DDBJ databases">
        <authorList>
            <person name="Gilroy R."/>
        </authorList>
    </citation>
    <scope>NUCLEOTIDE SEQUENCE</scope>
    <source>
        <strain evidence="8">ChiHjej12B11-16260</strain>
    </source>
</reference>
<dbReference type="InterPro" id="IPR012944">
    <property type="entry name" value="SusD_RagB_dom"/>
</dbReference>
<comment type="caution">
    <text evidence="8">The sequence shown here is derived from an EMBL/GenBank/DDBJ whole genome shotgun (WGS) entry which is preliminary data.</text>
</comment>
<keyword evidence="5" id="KW-0998">Cell outer membrane</keyword>
<keyword evidence="4" id="KW-0472">Membrane</keyword>
<protein>
    <submittedName>
        <fullName evidence="8">RagB/SusD family nutrient uptake outer membrane protein</fullName>
    </submittedName>
</protein>
<dbReference type="AlphaFoldDB" id="A0A9D1VSW9"/>
<name>A0A9D1VSW9_9BACT</name>
<accession>A0A9D1VSW9</accession>
<organism evidence="8 9">
    <name type="scientific">Candidatus Barnesiella excrementipullorum</name>
    <dbReference type="NCBI Taxonomy" id="2838479"/>
    <lineage>
        <taxon>Bacteria</taxon>
        <taxon>Pseudomonadati</taxon>
        <taxon>Bacteroidota</taxon>
        <taxon>Bacteroidia</taxon>
        <taxon>Bacteroidales</taxon>
        <taxon>Barnesiellaceae</taxon>
        <taxon>Barnesiella</taxon>
    </lineage>
</organism>
<dbReference type="SUPFAM" id="SSF48452">
    <property type="entry name" value="TPR-like"/>
    <property type="match status" value="1"/>
</dbReference>
<dbReference type="Gene3D" id="1.25.40.10">
    <property type="entry name" value="Tetratricopeptide repeat domain"/>
    <property type="match status" value="1"/>
</dbReference>
<dbReference type="PROSITE" id="PS51257">
    <property type="entry name" value="PROKAR_LIPOPROTEIN"/>
    <property type="match status" value="1"/>
</dbReference>
<evidence type="ECO:0000256" key="5">
    <source>
        <dbReference type="ARBA" id="ARBA00023237"/>
    </source>
</evidence>
<evidence type="ECO:0000256" key="4">
    <source>
        <dbReference type="ARBA" id="ARBA00023136"/>
    </source>
</evidence>
<reference evidence="8" key="1">
    <citation type="journal article" date="2021" name="PeerJ">
        <title>Extensive microbial diversity within the chicken gut microbiome revealed by metagenomics and culture.</title>
        <authorList>
            <person name="Gilroy R."/>
            <person name="Ravi A."/>
            <person name="Getino M."/>
            <person name="Pursley I."/>
            <person name="Horton D.L."/>
            <person name="Alikhan N.F."/>
            <person name="Baker D."/>
            <person name="Gharbi K."/>
            <person name="Hall N."/>
            <person name="Watson M."/>
            <person name="Adriaenssens E.M."/>
            <person name="Foster-Nyarko E."/>
            <person name="Jarju S."/>
            <person name="Secka A."/>
            <person name="Antonio M."/>
            <person name="Oren A."/>
            <person name="Chaudhuri R.R."/>
            <person name="La Ragione R."/>
            <person name="Hildebrand F."/>
            <person name="Pallen M.J."/>
        </authorList>
    </citation>
    <scope>NUCLEOTIDE SEQUENCE</scope>
    <source>
        <strain evidence="8">ChiHjej12B11-16260</strain>
    </source>
</reference>
<dbReference type="CDD" id="cd08977">
    <property type="entry name" value="SusD"/>
    <property type="match status" value="1"/>
</dbReference>
<sequence>MKLNIKNIILCSSIALAAGLSSCVDDLNVTPINPQVQQEFDQQAVFTKIYATLGFTGMRGPDGNGDLSSMGIDEGKSAFYRMMWDFNELPTDEAHCCWGDVGIPEMNYAQWTSSHTFVQGLYYRLFFDITLCNHFLEMTEGMTDAESVKQRAEVRFIRALNYFYLIDLYGNVPLVTEVLDEPPLQSSRAELFNFVETELLAIPNDMSEPRTAAYGRADRAAAWLLLARLYLNAEVYVGQNRYNDASIYADMVMKTSYELCPNYQHLFMADNDVAGGVNRAMQEIILPIRQDGDKTQSYGCSFFLIAATHTSGMPDWGSIDGWGGIRARKALSDKFTGSDDRFIFYTEGRNPVITNTSAFTDGYSVTKWTNLRADGGAVSDEKIPDTDVPFFRLAEAYLTYAEAQMRMGNEPEARNAVNELRIRANAATFPVVTLDIILDEWCREFYFEGRRRMDLIRYNRFGGSTDYNWDWKGGSANGTTFESKYNLLPIPASELNANPNLVQTEGY</sequence>
<keyword evidence="3 6" id="KW-0732">Signal</keyword>
<comment type="similarity">
    <text evidence="2">Belongs to the SusD family.</text>
</comment>
<dbReference type="Gene3D" id="1.10.3780.10">
    <property type="entry name" value="SusD-like"/>
    <property type="match status" value="1"/>
</dbReference>
<dbReference type="Pfam" id="PF07980">
    <property type="entry name" value="SusD_RagB"/>
    <property type="match status" value="1"/>
</dbReference>
<dbReference type="Proteomes" id="UP000824246">
    <property type="component" value="Unassembled WGS sequence"/>
</dbReference>
<evidence type="ECO:0000256" key="6">
    <source>
        <dbReference type="SAM" id="SignalP"/>
    </source>
</evidence>
<feature type="domain" description="RagB/SusD" evidence="7">
    <location>
        <begin position="356"/>
        <end position="507"/>
    </location>
</feature>
<proteinExistence type="inferred from homology"/>